<keyword evidence="2" id="KW-0472">Membrane</keyword>
<gene>
    <name evidence="4" type="ORF">CBP51_03835</name>
</gene>
<proteinExistence type="predicted"/>
<dbReference type="EMBL" id="NHNI01000001">
    <property type="protein sequence ID" value="OZY86172.1"/>
    <property type="molecule type" value="Genomic_DNA"/>
</dbReference>
<feature type="transmembrane region" description="Helical" evidence="2">
    <location>
        <begin position="12"/>
        <end position="38"/>
    </location>
</feature>
<accession>A0A266Q8J7</accession>
<evidence type="ECO:0000313" key="4">
    <source>
        <dbReference type="EMBL" id="OZY86172.1"/>
    </source>
</evidence>
<feature type="domain" description="J" evidence="3">
    <location>
        <begin position="204"/>
        <end position="268"/>
    </location>
</feature>
<dbReference type="Pfam" id="PF00226">
    <property type="entry name" value="DnaJ"/>
    <property type="match status" value="1"/>
</dbReference>
<dbReference type="Gene3D" id="1.10.3680.10">
    <property type="entry name" value="TerB-like"/>
    <property type="match status" value="1"/>
</dbReference>
<keyword evidence="5" id="KW-1185">Reference proteome</keyword>
<reference evidence="5" key="1">
    <citation type="submission" date="2017-05" db="EMBL/GenBank/DDBJ databases">
        <authorList>
            <person name="Barney B.M."/>
        </authorList>
    </citation>
    <scope>NUCLEOTIDE SEQUENCE [LARGE SCALE GENOMIC DNA]</scope>
    <source>
        <strain evidence="5">PSBB022</strain>
    </source>
</reference>
<evidence type="ECO:0000256" key="1">
    <source>
        <dbReference type="ARBA" id="ARBA00023186"/>
    </source>
</evidence>
<dbReference type="SUPFAM" id="SSF158682">
    <property type="entry name" value="TerB-like"/>
    <property type="match status" value="1"/>
</dbReference>
<evidence type="ECO:0000313" key="5">
    <source>
        <dbReference type="Proteomes" id="UP000216101"/>
    </source>
</evidence>
<dbReference type="Gene3D" id="1.10.287.110">
    <property type="entry name" value="DnaJ domain"/>
    <property type="match status" value="1"/>
</dbReference>
<dbReference type="PANTHER" id="PTHR24074">
    <property type="entry name" value="CO-CHAPERONE PROTEIN DJLA"/>
    <property type="match status" value="1"/>
</dbReference>
<dbReference type="InterPro" id="IPR007791">
    <property type="entry name" value="DjlA_N"/>
</dbReference>
<dbReference type="CDD" id="cd06257">
    <property type="entry name" value="DnaJ"/>
    <property type="match status" value="1"/>
</dbReference>
<evidence type="ECO:0000256" key="2">
    <source>
        <dbReference type="SAM" id="Phobius"/>
    </source>
</evidence>
<keyword evidence="1" id="KW-0143">Chaperone</keyword>
<dbReference type="InterPro" id="IPR036869">
    <property type="entry name" value="J_dom_sf"/>
</dbReference>
<organism evidence="4 5">
    <name type="scientific">Cellvibrio mixtus</name>
    <dbReference type="NCBI Taxonomy" id="39650"/>
    <lineage>
        <taxon>Bacteria</taxon>
        <taxon>Pseudomonadati</taxon>
        <taxon>Pseudomonadota</taxon>
        <taxon>Gammaproteobacteria</taxon>
        <taxon>Cellvibrionales</taxon>
        <taxon>Cellvibrionaceae</taxon>
        <taxon>Cellvibrio</taxon>
    </lineage>
</organism>
<protein>
    <submittedName>
        <fullName evidence="4">Molecular chaperone DjlA</fullName>
    </submittedName>
</protein>
<keyword evidence="2" id="KW-1133">Transmembrane helix</keyword>
<dbReference type="SUPFAM" id="SSF46565">
    <property type="entry name" value="Chaperone J-domain"/>
    <property type="match status" value="1"/>
</dbReference>
<name>A0A266Q8J7_9GAMM</name>
<dbReference type="PRINTS" id="PR00625">
    <property type="entry name" value="JDOMAIN"/>
</dbReference>
<keyword evidence="2" id="KW-0812">Transmembrane</keyword>
<dbReference type="NCBIfam" id="NF006948">
    <property type="entry name" value="PRK09430.1"/>
    <property type="match status" value="1"/>
</dbReference>
<sequence>MIKVLGTVLRIVLRGILLLVGLVGVLLGGLLGFLFLLWRRHKNTPKLTAQQREQIQTTFFNSVFLLLGYLAKADGRVSETEVQLTEALMVKMGLTPDHRREAIRLFKNGAAADFDFDATIAEFKRVCGVSPNLNNMLLVNLVNLAMADGVLDQQEAQVLRQLAEKLGFSRFAFEQLLRMLNAQDAFNRERGSYQDAVRCDALTLAYQALGVDKTASDAELKKAYRKLMSEYHPDKLIGQGMPEDMIKAATERSQEIQSAYDLIKKSRQ</sequence>
<dbReference type="InterPro" id="IPR001623">
    <property type="entry name" value="DnaJ_domain"/>
</dbReference>
<dbReference type="InterPro" id="IPR029024">
    <property type="entry name" value="TerB-like"/>
</dbReference>
<evidence type="ECO:0000259" key="3">
    <source>
        <dbReference type="PROSITE" id="PS50076"/>
    </source>
</evidence>
<dbReference type="PROSITE" id="PS50076">
    <property type="entry name" value="DNAJ_2"/>
    <property type="match status" value="1"/>
</dbReference>
<dbReference type="RefSeq" id="WP_094983912.1">
    <property type="nucleotide sequence ID" value="NZ_NHNI01000001.1"/>
</dbReference>
<dbReference type="Proteomes" id="UP000216101">
    <property type="component" value="Unassembled WGS sequence"/>
</dbReference>
<dbReference type="AlphaFoldDB" id="A0A266Q8J7"/>
<dbReference type="InterPro" id="IPR050817">
    <property type="entry name" value="DjlA_DnaK_co-chaperone"/>
</dbReference>
<dbReference type="Pfam" id="PF05099">
    <property type="entry name" value="TerB"/>
    <property type="match status" value="1"/>
</dbReference>
<dbReference type="SMART" id="SM00271">
    <property type="entry name" value="DnaJ"/>
    <property type="match status" value="1"/>
</dbReference>
<comment type="caution">
    <text evidence="4">The sequence shown here is derived from an EMBL/GenBank/DDBJ whole genome shotgun (WGS) entry which is preliminary data.</text>
</comment>
<dbReference type="CDD" id="cd07316">
    <property type="entry name" value="terB_like_DjlA"/>
    <property type="match status" value="1"/>
</dbReference>